<dbReference type="GO" id="GO:1990904">
    <property type="term" value="C:ribonucleoprotein complex"/>
    <property type="evidence" value="ECO:0007669"/>
    <property type="project" value="UniProtKB-KW"/>
</dbReference>
<keyword evidence="5" id="KW-1185">Reference proteome</keyword>
<dbReference type="GeneID" id="107124604"/>
<keyword evidence="1 2" id="KW-0694">RNA-binding</keyword>
<dbReference type="InterPro" id="IPR012677">
    <property type="entry name" value="Nucleotide-bd_a/b_plait_sf"/>
</dbReference>
<dbReference type="InterPro" id="IPR050502">
    <property type="entry name" value="Euk_RNA-bind_prot"/>
</dbReference>
<dbReference type="Gene3D" id="3.30.70.330">
    <property type="match status" value="3"/>
</dbReference>
<sequence length="732" mass="80111">MAAAAGSGTELLEEPLRVASETPLAPQEIARRLQSTRRELSNRRKILLRNLPAESSSQEIHDLLKDFELKYCYVDKNKRTAFVTLRNGEQAQHAIQLFHQCFLRGKEISVQLQPTDALLCITNLPTSYTLEDFEELLRPYGNIERHFLIYSEVTGYSKGYGFVEYMKKDSASKARLDLLGKQLDGNVLFAQWMDINQLSSDHVHSRCLCVENLPADYTDAEDIMKTFSSQYKPVFCQLAQDEDSSVDGFAVIEYETAEQAEEVQQGADGLTIKGKRVRVSYCAPGAPGRGTLATLIAAQRMMRNNRKGLLPEPNAAQIMKSLNTPAMLQMLLQPQLHGCANKLVLGAPVGLPHLVGPSLSPAFLHLNKVHQGSVVGNASSLLLQNLPHLQLVQQQLAKTENIQTNSKPGLLGEPPAVLLQTMVGMGTVPPVSTDVGSHGEGHNLSSRTPAQMPVAPGIGMLPFFPNQHVVGQTIPRPNNTQENLSLAGGLAEGSQAYLQSLTNLPAGGQRTGHLKQQSQPKSTDSSLGSSSKNQTSLLGDPPKEIHLSTNPYLNLASVLPSVCLSAIASKTSSNKQHAGLPNTLLDTAAAQETTSQQAVENYFNYSPQYGDYSQEAVQQWYQQYVQAYHAAQTRAAELETEASEESEIGVYGDYSTYLQVMPSFYTQGSFHPGLLPLTPQNPLKIAPIRNEKRSSSYLSTSPGDGPVEYVGQHAQGSGVHYAELYLKRKRVY</sequence>
<dbReference type="RefSeq" id="XP_015283580.1">
    <property type="nucleotide sequence ID" value="XM_015428094.1"/>
</dbReference>
<evidence type="ECO:0000259" key="4">
    <source>
        <dbReference type="PROSITE" id="PS50102"/>
    </source>
</evidence>
<gene>
    <name evidence="6" type="primary">RAVER2</name>
</gene>
<evidence type="ECO:0000256" key="1">
    <source>
        <dbReference type="ARBA" id="ARBA00022884"/>
    </source>
</evidence>
<dbReference type="InterPro" id="IPR000504">
    <property type="entry name" value="RRM_dom"/>
</dbReference>
<dbReference type="Proteomes" id="UP000694871">
    <property type="component" value="Unplaced"/>
</dbReference>
<keyword evidence="6" id="KW-0687">Ribonucleoprotein</keyword>
<proteinExistence type="predicted"/>
<feature type="region of interest" description="Disordered" evidence="3">
    <location>
        <begin position="504"/>
        <end position="543"/>
    </location>
</feature>
<dbReference type="PROSITE" id="PS50102">
    <property type="entry name" value="RRM"/>
    <property type="match status" value="3"/>
</dbReference>
<dbReference type="SMART" id="SM00360">
    <property type="entry name" value="RRM"/>
    <property type="match status" value="3"/>
</dbReference>
<feature type="domain" description="RRM" evidence="4">
    <location>
        <begin position="44"/>
        <end position="115"/>
    </location>
</feature>
<dbReference type="PANTHER" id="PTHR48025">
    <property type="entry name" value="OS02G0815200 PROTEIN"/>
    <property type="match status" value="1"/>
</dbReference>
<dbReference type="Pfam" id="PF00076">
    <property type="entry name" value="RRM_1"/>
    <property type="match status" value="3"/>
</dbReference>
<name>A0ABM1LC93_GEKJA</name>
<reference evidence="6" key="1">
    <citation type="submission" date="2025-08" db="UniProtKB">
        <authorList>
            <consortium name="RefSeq"/>
        </authorList>
    </citation>
    <scope>IDENTIFICATION</scope>
</reference>
<evidence type="ECO:0000256" key="3">
    <source>
        <dbReference type="SAM" id="MobiDB-lite"/>
    </source>
</evidence>
<dbReference type="PANTHER" id="PTHR48025:SF1">
    <property type="entry name" value="RRM DOMAIN-CONTAINING PROTEIN"/>
    <property type="match status" value="1"/>
</dbReference>
<dbReference type="SUPFAM" id="SSF54928">
    <property type="entry name" value="RNA-binding domain, RBD"/>
    <property type="match status" value="2"/>
</dbReference>
<organism evidence="5 6">
    <name type="scientific">Gekko japonicus</name>
    <name type="common">Schlegel's Japanese gecko</name>
    <dbReference type="NCBI Taxonomy" id="146911"/>
    <lineage>
        <taxon>Eukaryota</taxon>
        <taxon>Metazoa</taxon>
        <taxon>Chordata</taxon>
        <taxon>Craniata</taxon>
        <taxon>Vertebrata</taxon>
        <taxon>Euteleostomi</taxon>
        <taxon>Lepidosauria</taxon>
        <taxon>Squamata</taxon>
        <taxon>Bifurcata</taxon>
        <taxon>Gekkota</taxon>
        <taxon>Gekkonidae</taxon>
        <taxon>Gekkoninae</taxon>
        <taxon>Gekko</taxon>
    </lineage>
</organism>
<dbReference type="InterPro" id="IPR035979">
    <property type="entry name" value="RBD_domain_sf"/>
</dbReference>
<feature type="domain" description="RRM" evidence="4">
    <location>
        <begin position="117"/>
        <end position="195"/>
    </location>
</feature>
<feature type="compositionally biased region" description="Low complexity" evidence="3">
    <location>
        <begin position="522"/>
        <end position="531"/>
    </location>
</feature>
<evidence type="ECO:0000313" key="6">
    <source>
        <dbReference type="RefSeq" id="XP_015283580.1"/>
    </source>
</evidence>
<evidence type="ECO:0000256" key="2">
    <source>
        <dbReference type="PROSITE-ProRule" id="PRU00176"/>
    </source>
</evidence>
<accession>A0ABM1LC93</accession>
<evidence type="ECO:0000313" key="5">
    <source>
        <dbReference type="Proteomes" id="UP000694871"/>
    </source>
</evidence>
<protein>
    <submittedName>
        <fullName evidence="6">Ribonucleoprotein PTB-binding 2</fullName>
    </submittedName>
</protein>
<feature type="domain" description="RRM" evidence="4">
    <location>
        <begin position="206"/>
        <end position="284"/>
    </location>
</feature>